<dbReference type="Proteomes" id="UP000823405">
    <property type="component" value="Unassembled WGS sequence"/>
</dbReference>
<evidence type="ECO:0000313" key="3">
    <source>
        <dbReference type="EMBL" id="KAG0320579.1"/>
    </source>
</evidence>
<dbReference type="SUPFAM" id="SSF46938">
    <property type="entry name" value="CRAL/TRIO N-terminal domain"/>
    <property type="match status" value="1"/>
</dbReference>
<dbReference type="InterPro" id="IPR036865">
    <property type="entry name" value="CRAL-TRIO_dom_sf"/>
</dbReference>
<reference evidence="3" key="1">
    <citation type="journal article" date="2020" name="Fungal Divers.">
        <title>Resolving the Mortierellaceae phylogeny through synthesis of multi-gene phylogenetics and phylogenomics.</title>
        <authorList>
            <person name="Vandepol N."/>
            <person name="Liber J."/>
            <person name="Desiro A."/>
            <person name="Na H."/>
            <person name="Kennedy M."/>
            <person name="Barry K."/>
            <person name="Grigoriev I.V."/>
            <person name="Miller A.N."/>
            <person name="O'Donnell K."/>
            <person name="Stajich J.E."/>
            <person name="Bonito G."/>
        </authorList>
    </citation>
    <scope>NUCLEOTIDE SEQUENCE</scope>
    <source>
        <strain evidence="3">NVP60</strain>
    </source>
</reference>
<dbReference type="InterPro" id="IPR011074">
    <property type="entry name" value="CRAL/TRIO_N_dom"/>
</dbReference>
<dbReference type="InterPro" id="IPR027417">
    <property type="entry name" value="P-loop_NTPase"/>
</dbReference>
<dbReference type="InterPro" id="IPR011009">
    <property type="entry name" value="Kinase-like_dom_sf"/>
</dbReference>
<feature type="region of interest" description="Disordered" evidence="1">
    <location>
        <begin position="177"/>
        <end position="257"/>
    </location>
</feature>
<evidence type="ECO:0000259" key="2">
    <source>
        <dbReference type="PROSITE" id="PS50191"/>
    </source>
</evidence>
<dbReference type="OrthoDB" id="60033at2759"/>
<accession>A0A9P6UUR5</accession>
<dbReference type="PROSITE" id="PS50191">
    <property type="entry name" value="CRAL_TRIO"/>
    <property type="match status" value="1"/>
</dbReference>
<dbReference type="SUPFAM" id="SSF56112">
    <property type="entry name" value="Protein kinase-like (PK-like)"/>
    <property type="match status" value="1"/>
</dbReference>
<dbReference type="InterPro" id="IPR036273">
    <property type="entry name" value="CRAL/TRIO_N_dom_sf"/>
</dbReference>
<gene>
    <name evidence="3" type="ORF">BGZ97_013197</name>
</gene>
<keyword evidence="4" id="KW-1185">Reference proteome</keyword>
<proteinExistence type="predicted"/>
<feature type="compositionally biased region" description="Low complexity" evidence="1">
    <location>
        <begin position="200"/>
        <end position="236"/>
    </location>
</feature>
<dbReference type="InterPro" id="IPR041664">
    <property type="entry name" value="AAA_16"/>
</dbReference>
<feature type="domain" description="CRAL-TRIO" evidence="2">
    <location>
        <begin position="1301"/>
        <end position="1449"/>
    </location>
</feature>
<dbReference type="Gene3D" id="1.10.510.10">
    <property type="entry name" value="Transferase(Phosphotransferase) domain 1"/>
    <property type="match status" value="1"/>
</dbReference>
<dbReference type="Pfam" id="PF03765">
    <property type="entry name" value="CRAL_TRIO_N"/>
    <property type="match status" value="1"/>
</dbReference>
<organism evidence="3 4">
    <name type="scientific">Linnemannia gamsii</name>
    <dbReference type="NCBI Taxonomy" id="64522"/>
    <lineage>
        <taxon>Eukaryota</taxon>
        <taxon>Fungi</taxon>
        <taxon>Fungi incertae sedis</taxon>
        <taxon>Mucoromycota</taxon>
        <taxon>Mortierellomycotina</taxon>
        <taxon>Mortierellomycetes</taxon>
        <taxon>Mortierellales</taxon>
        <taxon>Mortierellaceae</taxon>
        <taxon>Linnemannia</taxon>
    </lineage>
</organism>
<dbReference type="InterPro" id="IPR052432">
    <property type="entry name" value="PITP/CRAL-TRIO"/>
</dbReference>
<evidence type="ECO:0000313" key="4">
    <source>
        <dbReference type="Proteomes" id="UP000823405"/>
    </source>
</evidence>
<evidence type="ECO:0000256" key="1">
    <source>
        <dbReference type="SAM" id="MobiDB-lite"/>
    </source>
</evidence>
<sequence>MGSSTIPLPSTPASLYSNAVSASRLQPQTPIGPVHDNAGSGGIPRIRGEDLYSTYSTGVGTGGYNKRTAGPYSSQSTPSLAGGSFHLNPQPLLPIKDESIYHNPYRAPSYTNTRSFVPPMVQGYEFIGGSQAGNMGLMMGKRISDGVPVTGKLHQSRVLLQHEYRILKRLQIANARYEPTNPPPAKFNPSAEPQTKPEPSSCGETSASASGSEGYNSSTSPSTVTTPLTSPQSTPTAANDSSGRQQPVRESKCHAKPGVKQAVYETGSVETEKYFNRVVEDFIDLDQEDLSILILERLGPNLLSHTHHQFMGLDNLQELYSTDGKIEKCIGSPFRDVYTFLIFALKAACVLEALQSANLAHLAICPTALHWMPAEPKIGPWSPQSDTQSESDRAGNGIGGGAGSSSGGGESSHYSKEPSTLYALLDTMDINDTKLRLFDFTHSKILSHERARAPNNIVEWQIPGYMEYHLQFLAPEQTGRAETWMDYRTDIYALGATLFSLLTMQYPNTGNDSVQILQGVLSRELPPVSDFRPDIPPIVDAILRKMTQKIDSFELGSHDISYQFVLPNSLFGRHSEQQLISAAIVQAASAYQQAMNSELICSDDDECYDDFDGGTNCGGPSPAAAVHANGSEDLYIFEDDIVSLKCQLSSKIPLSSKTLLRKPRLFDRGGGKSVHRGTELSDPVVRVIFVSGPSGVGKTVLIRRMSTVARNSGLFAGGVFEAGNSAPYSAILSCIQSVLQQLLTQQTDALATLVIAIRTAFEPDSGIGIICDLVPELKYFFNGCDLPESKDVPLTHSVARFHALILKLIRVISTHFFMTWLIDDLHFADENSIDLLATLVNVNKRLPIVLIITHRDTIECLIKVKQILGGGNVAGARHPTGFSALGAMHNEYTSGSSGTGCDLMASMPGGAGGMAGGGGGDGISSLPRKGFHRSSSGASLVVRGGGGVRFIRLQNPTLETIQEFLAALLHRDKEDVVSLAKAFRQKSWLTIRQLVLELYRIQTIYFNCFCREWEWEPCEETLGEVVRRLTGEEFAFLDKRFRALDCDTKKTLICASICGPMFKIHDLQLLASAAFTWSGAGPKATSNGAEPKVEVPDEGTAAVPTSTQAAANSGCKAMAGLQSAIREGILVYTSEPNELRFHHGIMRRVAVNLLDSPEQTEKLQQFWVRLFDIFEGKAQFDQTAPSSFKGQNRDDDAPATPAPEKKSGGWFGRGKAVEAPKEKTAEVAAPAPRFTGADIQKAFWKLTMMDHPDLIILKFIRARKWNLDDAMKMFLNALKWRIVERVDELIELSDSELDEKYPKFIEQMRIGKGYLRGADPLGRPMSVVNTRLHHKNDQPPETIHRFTLYTMECGRMVLGPNAETVIVIFDLSNFGLDNMDWGFVRLFVQCFESYYPETLGVCVVHRAPFVFWGLWKLIQPLLDPVVASKFVFTRNNAELHKVIPRDRLPITHYEGLDDWKYEYVPGTPGENAPMKDLAKKEELVSERNALQTKFEGVTREWIKNINGKNSSERDEVAKSLREQYTRLTPYVRAKNLYQRLGVAHDGEVTWTYNVKA</sequence>
<feature type="region of interest" description="Disordered" evidence="1">
    <location>
        <begin position="26"/>
        <end position="45"/>
    </location>
</feature>
<dbReference type="SUPFAM" id="SSF52540">
    <property type="entry name" value="P-loop containing nucleoside triphosphate hydrolases"/>
    <property type="match status" value="1"/>
</dbReference>
<dbReference type="InterPro" id="IPR001251">
    <property type="entry name" value="CRAL-TRIO_dom"/>
</dbReference>
<dbReference type="SMART" id="SM01100">
    <property type="entry name" value="CRAL_TRIO_N"/>
    <property type="match status" value="1"/>
</dbReference>
<comment type="caution">
    <text evidence="3">The sequence shown here is derived from an EMBL/GenBank/DDBJ whole genome shotgun (WGS) entry which is preliminary data.</text>
</comment>
<feature type="compositionally biased region" description="Gly residues" evidence="1">
    <location>
        <begin position="396"/>
        <end position="410"/>
    </location>
</feature>
<name>A0A9P6UUR5_9FUNG</name>
<dbReference type="SMART" id="SM00516">
    <property type="entry name" value="SEC14"/>
    <property type="match status" value="1"/>
</dbReference>
<dbReference type="Pfam" id="PF00650">
    <property type="entry name" value="CRAL_TRIO"/>
    <property type="match status" value="1"/>
</dbReference>
<dbReference type="PANTHER" id="PTHR46590">
    <property type="entry name" value="PHOSPHATIDYLINOSITOL TRANSFER PROTEIN CSR1-RELATED"/>
    <property type="match status" value="1"/>
</dbReference>
<dbReference type="PANTHER" id="PTHR46590:SF1">
    <property type="entry name" value="PHOSPHATIDYLINOSITOL TRANSFER PROTEIN CSR1"/>
    <property type="match status" value="1"/>
</dbReference>
<dbReference type="CDD" id="cd00170">
    <property type="entry name" value="SEC14"/>
    <property type="match status" value="1"/>
</dbReference>
<protein>
    <recommendedName>
        <fullName evidence="2">CRAL-TRIO domain-containing protein</fullName>
    </recommendedName>
</protein>
<dbReference type="SUPFAM" id="SSF52087">
    <property type="entry name" value="CRAL/TRIO domain"/>
    <property type="match status" value="1"/>
</dbReference>
<dbReference type="EMBL" id="JAAAIN010000096">
    <property type="protein sequence ID" value="KAG0320579.1"/>
    <property type="molecule type" value="Genomic_DNA"/>
</dbReference>
<feature type="region of interest" description="Disordered" evidence="1">
    <location>
        <begin position="1183"/>
        <end position="1213"/>
    </location>
</feature>
<dbReference type="Pfam" id="PF13191">
    <property type="entry name" value="AAA_16"/>
    <property type="match status" value="1"/>
</dbReference>
<dbReference type="Gene3D" id="3.40.525.10">
    <property type="entry name" value="CRAL-TRIO lipid binding domain"/>
    <property type="match status" value="1"/>
</dbReference>
<feature type="region of interest" description="Disordered" evidence="1">
    <location>
        <begin position="379"/>
        <end position="414"/>
    </location>
</feature>